<dbReference type="Gene3D" id="3.30.2320.80">
    <property type="match status" value="1"/>
</dbReference>
<evidence type="ECO:0000256" key="1">
    <source>
        <dbReference type="ARBA" id="ARBA00022596"/>
    </source>
</evidence>
<feature type="binding site" evidence="4">
    <location>
        <position position="2"/>
    </location>
    <ligand>
        <name>Ni(2+)</name>
        <dbReference type="ChEBI" id="CHEBI:49786"/>
    </ligand>
</feature>
<proteinExistence type="inferred from homology"/>
<dbReference type="KEGG" id="scy:SCATT_p12380"/>
<dbReference type="Pfam" id="PF01155">
    <property type="entry name" value="HypA"/>
    <property type="match status" value="1"/>
</dbReference>
<evidence type="ECO:0000256" key="2">
    <source>
        <dbReference type="ARBA" id="ARBA00022723"/>
    </source>
</evidence>
<reference evidence="6" key="1">
    <citation type="submission" date="2011-12" db="EMBL/GenBank/DDBJ databases">
        <title>Complete genome sequence of Streptomyces cattleya strain DSM 46488.</title>
        <authorList>
            <person name="Ou H.-Y."/>
            <person name="Li P."/>
            <person name="Zhao C."/>
            <person name="O'Hagan D."/>
            <person name="Deng Z."/>
        </authorList>
    </citation>
    <scope>NUCLEOTIDE SEQUENCE [LARGE SCALE GENOMIC DNA]</scope>
    <source>
        <strain evidence="6">ATCC 35852 / DSM 46488 / JCM 4925 / NBRC 14057 / NRRL 8057</strain>
        <plasmid evidence="6">Plasmid pSCATT</plasmid>
    </source>
</reference>
<dbReference type="Proteomes" id="UP000007842">
    <property type="component" value="Plasmid pSCATT"/>
</dbReference>
<dbReference type="OrthoDB" id="288014at2"/>
<keyword evidence="5" id="KW-0614">Plasmid</keyword>
<keyword evidence="1 4" id="KW-0533">Nickel</keyword>
<geneLocation type="plasmid" evidence="5 6">
    <name>pSCATT</name>
</geneLocation>
<dbReference type="EMBL" id="CP003229">
    <property type="protein sequence ID" value="AEW99431.1"/>
    <property type="molecule type" value="Genomic_DNA"/>
</dbReference>
<feature type="binding site" evidence="4">
    <location>
        <position position="73"/>
    </location>
    <ligand>
        <name>Zn(2+)</name>
        <dbReference type="ChEBI" id="CHEBI:29105"/>
    </ligand>
</feature>
<name>F8JM47_STREN</name>
<dbReference type="InterPro" id="IPR000688">
    <property type="entry name" value="HypA/HybF"/>
</dbReference>
<organism evidence="5 6">
    <name type="scientific">Streptantibioticus cattleyicolor (strain ATCC 35852 / DSM 46488 / JCM 4925 / NBRC 14057 / NRRL 8057)</name>
    <name type="common">Streptomyces cattleya</name>
    <dbReference type="NCBI Taxonomy" id="1003195"/>
    <lineage>
        <taxon>Bacteria</taxon>
        <taxon>Bacillati</taxon>
        <taxon>Actinomycetota</taxon>
        <taxon>Actinomycetes</taxon>
        <taxon>Kitasatosporales</taxon>
        <taxon>Streptomycetaceae</taxon>
        <taxon>Streptantibioticus</taxon>
    </lineage>
</organism>
<dbReference type="GO" id="GO:0008270">
    <property type="term" value="F:zinc ion binding"/>
    <property type="evidence" value="ECO:0007669"/>
    <property type="project" value="UniProtKB-UniRule"/>
</dbReference>
<accession>G8XF89</accession>
<evidence type="ECO:0000256" key="4">
    <source>
        <dbReference type="HAMAP-Rule" id="MF_00213"/>
    </source>
</evidence>
<dbReference type="HOGENOM" id="CLU_126929_3_0_11"/>
<dbReference type="PANTHER" id="PTHR34535:SF3">
    <property type="entry name" value="HYDROGENASE MATURATION FACTOR HYPA"/>
    <property type="match status" value="1"/>
</dbReference>
<sequence>MHEMSIAMAVVEQVARAARPPERHTVTSVRLRIGELAGVVDEALRFSFDLACEGTPLAGARLETEPVAGRARCADCAARWATGMPPHLWCRECGSARCELVAGRELDIVDVRWAPRPAESLAGEAG</sequence>
<keyword evidence="3 4" id="KW-0862">Zinc</keyword>
<dbReference type="GO" id="GO:0016151">
    <property type="term" value="F:nickel cation binding"/>
    <property type="evidence" value="ECO:0007669"/>
    <property type="project" value="UniProtKB-UniRule"/>
</dbReference>
<gene>
    <name evidence="4" type="primary">hypA</name>
    <name evidence="5" type="ordered locus">SCATT_p12380</name>
</gene>
<dbReference type="KEGG" id="sct:SCAT_p0503"/>
<dbReference type="PATRIC" id="fig|1003195.11.peg.484"/>
<comment type="similarity">
    <text evidence="4">Belongs to the HypA/HybF family.</text>
</comment>
<evidence type="ECO:0000256" key="3">
    <source>
        <dbReference type="ARBA" id="ARBA00022833"/>
    </source>
</evidence>
<feature type="binding site" evidence="4">
    <location>
        <position position="93"/>
    </location>
    <ligand>
        <name>Zn(2+)</name>
        <dbReference type="ChEBI" id="CHEBI:29105"/>
    </ligand>
</feature>
<dbReference type="HAMAP" id="MF_00213">
    <property type="entry name" value="HypA_HybF"/>
    <property type="match status" value="1"/>
</dbReference>
<dbReference type="RefSeq" id="WP_014150958.1">
    <property type="nucleotide sequence ID" value="NC_016113.1"/>
</dbReference>
<comment type="function">
    <text evidence="4">Involved in the maturation of [NiFe] hydrogenases. Required for nickel insertion into the metal center of the hydrogenase.</text>
</comment>
<dbReference type="AlphaFoldDB" id="F8JM47"/>
<evidence type="ECO:0000313" key="6">
    <source>
        <dbReference type="Proteomes" id="UP000007842"/>
    </source>
</evidence>
<feature type="binding site" evidence="4">
    <location>
        <position position="90"/>
    </location>
    <ligand>
        <name>Zn(2+)</name>
        <dbReference type="ChEBI" id="CHEBI:29105"/>
    </ligand>
</feature>
<dbReference type="PANTHER" id="PTHR34535">
    <property type="entry name" value="HYDROGENASE MATURATION FACTOR HYPA"/>
    <property type="match status" value="1"/>
</dbReference>
<dbReference type="GO" id="GO:0051604">
    <property type="term" value="P:protein maturation"/>
    <property type="evidence" value="ECO:0007669"/>
    <property type="project" value="InterPro"/>
</dbReference>
<keyword evidence="6" id="KW-1185">Reference proteome</keyword>
<evidence type="ECO:0000313" key="5">
    <source>
        <dbReference type="EMBL" id="AEW99431.1"/>
    </source>
</evidence>
<dbReference type="PIRSF" id="PIRSF004761">
    <property type="entry name" value="Hydrgn_mat_HypA"/>
    <property type="match status" value="1"/>
</dbReference>
<accession>F8JM47</accession>
<feature type="binding site" evidence="4">
    <location>
        <position position="76"/>
    </location>
    <ligand>
        <name>Zn(2+)</name>
        <dbReference type="ChEBI" id="CHEBI:29105"/>
    </ligand>
</feature>
<keyword evidence="2 4" id="KW-0479">Metal-binding</keyword>
<protein>
    <recommendedName>
        <fullName evidence="4">Hydrogenase maturation factor HypA</fullName>
    </recommendedName>
</protein>